<feature type="compositionally biased region" description="Low complexity" evidence="1">
    <location>
        <begin position="915"/>
        <end position="946"/>
    </location>
</feature>
<keyword evidence="2" id="KW-0472">Membrane</keyword>
<reference evidence="4" key="1">
    <citation type="journal article" date="2009" name="Environ. Microbiol.">
        <title>Contribution of mobile genetic elements to Desulfovibrio vulgaris genome plasticity.</title>
        <authorList>
            <person name="Walker C.B."/>
            <person name="Stolyar S."/>
            <person name="Chivian D."/>
            <person name="Pinel N."/>
            <person name="Gabster J.A."/>
            <person name="Dehal P.S."/>
            <person name="He Z."/>
            <person name="Yang Z.K."/>
            <person name="Yen H.C."/>
            <person name="Zhou J."/>
            <person name="Wall J.D."/>
            <person name="Hazen T.C."/>
            <person name="Arkin A.P."/>
            <person name="Stahl D.A."/>
        </authorList>
    </citation>
    <scope>NUCLEOTIDE SEQUENCE [LARGE SCALE GENOMIC DNA]</scope>
    <source>
        <strain evidence="4">DP4</strain>
    </source>
</reference>
<feature type="compositionally biased region" description="Polar residues" evidence="1">
    <location>
        <begin position="419"/>
        <end position="431"/>
    </location>
</feature>
<dbReference type="EMBL" id="CP000527">
    <property type="protein sequence ID" value="ABM29042.1"/>
    <property type="molecule type" value="Genomic_DNA"/>
</dbReference>
<feature type="compositionally biased region" description="Low complexity" evidence="1">
    <location>
        <begin position="396"/>
        <end position="407"/>
    </location>
</feature>
<sequence>MTAKQNDATKHPHIRELLRRITPATRRGRVILWSLLGLYIFWLVIGGLVLPPVVRSELERTMAQHLRATCTVEKVTINPFTLRIRVLGVKVPDASGEGVLFGFRELSIAPSPAALFRLAPSLASARLVEPVVDITYFGEGRFSFSDIVPPSEATTDDKATPVFPFVISDFELVDGSFIFRDEPRGVTHTIADIDFIVPFTSSLDMFRDTPITPSLNATVDGSRMTVAGRLLPFAETQRTEFDIATEDVALEQFKAYLAPFTPLRLEQGKARLELDLLVERLPSGQVELGLGGALRLSDILLNTPDGKKAAALREAELRLHKFTLAERRVELESATVDGLYVKAVRDTDGTVDWQRWISPASGKAAPVTPATSRTAMQNATGAAMTQNATGAASMPASATATDKASAKNPAAGTPPVAATSGSSPEGHSTGKSAAPTADSKAFIVEGAALHLSDATLVWHDASLSGTREIAVTGLDVQIPRFSTGDNKTMPFALTFGLNGQGRFHVDGEATLSPLKVSAAIDSTGLPLAAARPFAGGTPASDIAGSFGGRAKVVFQSSPALQLTVSEGALMVDDLALAAQGKQGHALGVKHIGLKGLAVDYGKQSIRAAVLALTSPSVNLILGDDGLPLLPASTGDSQPDTGKKVKGDRQRRAQGKAGSSTKVESKARGTQEKARRGDTKTADRDWNLVLDSLELDGGTVNITERGAKAPTLQVSDLRVRTGALSPDLTQRLPFDASMRWQKDGQLALKGNVRIRPLDLDLNVKATKVDLAPLDIPLAMSTAMQAGGRLSGDVRLGARERGDDIQMTASGRTQLDDARLRRRGDRRDLISLRRLAVRDFRYGSSPLRVEIGDILLDRPQVFLVLHKDGTTNVLRALDPEGAERRAAAIRTAEKAKAAEGAKKQGTQTGAEASSGLASKPVSPAPVAAGETTAEADASGADASGAGADASSAAGARAEAPASLFDRFTLGEVTVRGGKIAFRDERFSPAFDTSLDKVDAAVTGFTMAPESRAEVSAGGTLEGVPVKLTGTLNPVSTPPFADIVFSMEGLDLVPVSPYALQYIAYPVDKGRLTARLQLQTSEWVLSADSKFLLEDIELGDKDSRPDAPDYPVKLGLALLRGLDGNVSIDLPVRGRLDDPNFRLGGVVVQAVMNLMVKVVTSPFALVGSVVRLAGGGGQDMRNVPFEPGRETLSERAEAQLASVAEVLRQRPGLSLEVRGMVDPATDGQGLREVALLRRMQEAKYASLWRGERAKTTVEAITIEDDEYDDLLESVYKDAPFDKPRNVLGLVKDQPREVMEKAFYEHEDVTDDDLTALAQQRARAVRDRLLEIDPALGARLSLAAATGKGKSAAEMLLR</sequence>
<evidence type="ECO:0000256" key="2">
    <source>
        <dbReference type="SAM" id="Phobius"/>
    </source>
</evidence>
<dbReference type="Pfam" id="PF05359">
    <property type="entry name" value="DUF748"/>
    <property type="match status" value="1"/>
</dbReference>
<dbReference type="HOGENOM" id="CLU_005680_1_0_7"/>
<feature type="region of interest" description="Disordered" evidence="1">
    <location>
        <begin position="629"/>
        <end position="680"/>
    </location>
</feature>
<protein>
    <recommendedName>
        <fullName evidence="5">DUF748 domain-containing protein</fullName>
    </recommendedName>
</protein>
<evidence type="ECO:0008006" key="5">
    <source>
        <dbReference type="Google" id="ProtNLM"/>
    </source>
</evidence>
<feature type="transmembrane region" description="Helical" evidence="2">
    <location>
        <begin position="30"/>
        <end position="50"/>
    </location>
</feature>
<dbReference type="InterPro" id="IPR036737">
    <property type="entry name" value="OmpA-like_sf"/>
</dbReference>
<feature type="compositionally biased region" description="Basic and acidic residues" evidence="1">
    <location>
        <begin position="883"/>
        <end position="900"/>
    </location>
</feature>
<accession>A0A0H3A8V0</accession>
<dbReference type="Gene3D" id="3.30.1330.60">
    <property type="entry name" value="OmpA-like domain"/>
    <property type="match status" value="1"/>
</dbReference>
<dbReference type="GO" id="GO:0090313">
    <property type="term" value="P:regulation of protein targeting to membrane"/>
    <property type="evidence" value="ECO:0007669"/>
    <property type="project" value="TreeGrafter"/>
</dbReference>
<feature type="region of interest" description="Disordered" evidence="1">
    <location>
        <begin position="883"/>
        <end position="946"/>
    </location>
</feature>
<keyword evidence="2" id="KW-1133">Transmembrane helix</keyword>
<gene>
    <name evidence="3" type="ordered locus">Dvul_2026</name>
</gene>
<dbReference type="PANTHER" id="PTHR30441:SF8">
    <property type="entry name" value="DUF748 DOMAIN-CONTAINING PROTEIN"/>
    <property type="match status" value="1"/>
</dbReference>
<evidence type="ECO:0000313" key="4">
    <source>
        <dbReference type="Proteomes" id="UP000009173"/>
    </source>
</evidence>
<dbReference type="Proteomes" id="UP000009173">
    <property type="component" value="Chromosome"/>
</dbReference>
<dbReference type="KEGG" id="dvl:Dvul_2026"/>
<evidence type="ECO:0000313" key="3">
    <source>
        <dbReference type="EMBL" id="ABM29042.1"/>
    </source>
</evidence>
<dbReference type="GO" id="GO:0005886">
    <property type="term" value="C:plasma membrane"/>
    <property type="evidence" value="ECO:0007669"/>
    <property type="project" value="TreeGrafter"/>
</dbReference>
<proteinExistence type="predicted"/>
<evidence type="ECO:0000256" key="1">
    <source>
        <dbReference type="SAM" id="MobiDB-lite"/>
    </source>
</evidence>
<dbReference type="PANTHER" id="PTHR30441">
    <property type="entry name" value="DUF748 DOMAIN-CONTAINING PROTEIN"/>
    <property type="match status" value="1"/>
</dbReference>
<feature type="region of interest" description="Disordered" evidence="1">
    <location>
        <begin position="380"/>
        <end position="434"/>
    </location>
</feature>
<dbReference type="InterPro" id="IPR008023">
    <property type="entry name" value="DUF748"/>
</dbReference>
<organism evidence="3 4">
    <name type="scientific">Nitratidesulfovibrio vulgaris (strain DP4)</name>
    <name type="common">Desulfovibrio vulgaris</name>
    <dbReference type="NCBI Taxonomy" id="391774"/>
    <lineage>
        <taxon>Bacteria</taxon>
        <taxon>Pseudomonadati</taxon>
        <taxon>Thermodesulfobacteriota</taxon>
        <taxon>Desulfovibrionia</taxon>
        <taxon>Desulfovibrionales</taxon>
        <taxon>Desulfovibrionaceae</taxon>
        <taxon>Nitratidesulfovibrio</taxon>
    </lineage>
</organism>
<dbReference type="RefSeq" id="WP_011792611.1">
    <property type="nucleotide sequence ID" value="NC_008751.1"/>
</dbReference>
<keyword evidence="2" id="KW-0812">Transmembrane</keyword>
<dbReference type="InterPro" id="IPR052894">
    <property type="entry name" value="AsmA-related"/>
</dbReference>
<name>A0A0H3A8V0_NITV4</name>
<feature type="compositionally biased region" description="Polar residues" evidence="1">
    <location>
        <begin position="380"/>
        <end position="390"/>
    </location>
</feature>
<feature type="compositionally biased region" description="Basic and acidic residues" evidence="1">
    <location>
        <begin position="662"/>
        <end position="680"/>
    </location>
</feature>
<feature type="compositionally biased region" description="Basic and acidic residues" evidence="1">
    <location>
        <begin position="640"/>
        <end position="650"/>
    </location>
</feature>